<evidence type="ECO:0000313" key="2">
    <source>
        <dbReference type="EMBL" id="RGU89545.1"/>
    </source>
</evidence>
<evidence type="ECO:0000313" key="3">
    <source>
        <dbReference type="Proteomes" id="UP000265489"/>
    </source>
</evidence>
<dbReference type="AlphaFoldDB" id="A0A395W666"/>
<protein>
    <recommendedName>
        <fullName evidence="4">ABC transporter permease</fullName>
    </recommendedName>
</protein>
<keyword evidence="1" id="KW-0812">Transmembrane</keyword>
<name>A0A395W666_9FIRM</name>
<sequence length="119" mass="14099">MLRRKLYRNLWHYKGQFFTIFLMVFIGMLAFSGIHGYMDGMDESAKEYYKEYNLQDLWITNTNVSDSDLNDLKSLDHVRDVNRALVLNAKLKRYKDVTLETNILEENTISKMHVVKGEK</sequence>
<gene>
    <name evidence="2" type="ORF">DWW32_11025</name>
</gene>
<comment type="caution">
    <text evidence="2">The sequence shown here is derived from an EMBL/GenBank/DDBJ whole genome shotgun (WGS) entry which is preliminary data.</text>
</comment>
<dbReference type="Proteomes" id="UP000265489">
    <property type="component" value="Unassembled WGS sequence"/>
</dbReference>
<evidence type="ECO:0000256" key="1">
    <source>
        <dbReference type="SAM" id="Phobius"/>
    </source>
</evidence>
<reference evidence="2 3" key="1">
    <citation type="submission" date="2018-08" db="EMBL/GenBank/DDBJ databases">
        <title>A genome reference for cultivated species of the human gut microbiota.</title>
        <authorList>
            <person name="Zou Y."/>
            <person name="Xue W."/>
            <person name="Luo G."/>
        </authorList>
    </citation>
    <scope>NUCLEOTIDE SEQUENCE [LARGE SCALE GENOMIC DNA]</scope>
    <source>
        <strain evidence="2 3">AF15-20</strain>
    </source>
</reference>
<organism evidence="2 3">
    <name type="scientific">Holdemanella biformis</name>
    <dbReference type="NCBI Taxonomy" id="1735"/>
    <lineage>
        <taxon>Bacteria</taxon>
        <taxon>Bacillati</taxon>
        <taxon>Bacillota</taxon>
        <taxon>Erysipelotrichia</taxon>
        <taxon>Erysipelotrichales</taxon>
        <taxon>Erysipelotrichaceae</taxon>
        <taxon>Holdemanella</taxon>
    </lineage>
</organism>
<keyword evidence="1" id="KW-0472">Membrane</keyword>
<accession>A0A395W666</accession>
<dbReference type="EMBL" id="QRYQ01000027">
    <property type="protein sequence ID" value="RGU89545.1"/>
    <property type="molecule type" value="Genomic_DNA"/>
</dbReference>
<keyword evidence="1" id="KW-1133">Transmembrane helix</keyword>
<feature type="transmembrane region" description="Helical" evidence="1">
    <location>
        <begin position="20"/>
        <end position="38"/>
    </location>
</feature>
<proteinExistence type="predicted"/>
<evidence type="ECO:0008006" key="4">
    <source>
        <dbReference type="Google" id="ProtNLM"/>
    </source>
</evidence>
<dbReference type="RefSeq" id="WP_118325793.1">
    <property type="nucleotide sequence ID" value="NZ_QRYQ01000027.1"/>
</dbReference>